<dbReference type="Proteomes" id="UP000054926">
    <property type="component" value="Unassembled WGS sequence"/>
</dbReference>
<proteinExistence type="predicted"/>
<feature type="region of interest" description="Disordered" evidence="1">
    <location>
        <begin position="1"/>
        <end position="27"/>
    </location>
</feature>
<dbReference type="STRING" id="947033.Lste_2458"/>
<comment type="caution">
    <text evidence="2">The sequence shown here is derived from an EMBL/GenBank/DDBJ whole genome shotgun (WGS) entry which is preliminary data.</text>
</comment>
<evidence type="ECO:0000256" key="1">
    <source>
        <dbReference type="SAM" id="MobiDB-lite"/>
    </source>
</evidence>
<dbReference type="PATRIC" id="fig|947033.5.peg.2609"/>
<gene>
    <name evidence="2" type="ORF">Lste_2458</name>
</gene>
<dbReference type="RefSeq" id="WP_058511250.1">
    <property type="nucleotide sequence ID" value="NZ_LNYY01000019.1"/>
</dbReference>
<evidence type="ECO:0000313" key="2">
    <source>
        <dbReference type="EMBL" id="KTD69300.1"/>
    </source>
</evidence>
<dbReference type="EMBL" id="LNYY01000019">
    <property type="protein sequence ID" value="KTD69300.1"/>
    <property type="molecule type" value="Genomic_DNA"/>
</dbReference>
<keyword evidence="3" id="KW-1185">Reference proteome</keyword>
<protein>
    <submittedName>
        <fullName evidence="2">Uncharacterized protein</fullName>
    </submittedName>
</protein>
<reference evidence="2 3" key="1">
    <citation type="submission" date="2015-11" db="EMBL/GenBank/DDBJ databases">
        <title>Genomic analysis of 38 Legionella species identifies large and diverse effector repertoires.</title>
        <authorList>
            <person name="Burstein D."/>
            <person name="Amaro F."/>
            <person name="Zusman T."/>
            <person name="Lifshitz Z."/>
            <person name="Cohen O."/>
            <person name="Gilbert J.A."/>
            <person name="Pupko T."/>
            <person name="Shuman H.A."/>
            <person name="Segal G."/>
        </authorList>
    </citation>
    <scope>NUCLEOTIDE SEQUENCE [LARGE SCALE GENOMIC DNA]</scope>
    <source>
        <strain evidence="2 3">IMVS3376</strain>
    </source>
</reference>
<name>A0A0W0ZK04_9GAMM</name>
<accession>A0A0W0ZK04</accession>
<sequence length="200" mass="23512">MGKFNHPEKPIWPFEGAHPPHGNGGHAARSWSNYSSLTIHEVTALSFGMNPITSGSFWENRSNYGTLHVGMWNDRIQELIRAVYAGEIRAIYRKDEVELSEDTLVYTEDVEKYLFRAQQSINEDNLEPVNHTYPLLEQSRYFQDLNKAFEQTLKEFPNWREKQNTIQKTGNLTSWLVKERKFNTKEAEIIKKIIREIYKF</sequence>
<dbReference type="AlphaFoldDB" id="A0A0W0ZK04"/>
<evidence type="ECO:0000313" key="3">
    <source>
        <dbReference type="Proteomes" id="UP000054926"/>
    </source>
</evidence>
<organism evidence="2 3">
    <name type="scientific">Legionella steelei</name>
    <dbReference type="NCBI Taxonomy" id="947033"/>
    <lineage>
        <taxon>Bacteria</taxon>
        <taxon>Pseudomonadati</taxon>
        <taxon>Pseudomonadota</taxon>
        <taxon>Gammaproteobacteria</taxon>
        <taxon>Legionellales</taxon>
        <taxon>Legionellaceae</taxon>
        <taxon>Legionella</taxon>
    </lineage>
</organism>